<comment type="catalytic activity">
    <reaction evidence="1">
        <text>Hydrolysis of terminal non-reducing N-acetyl-D-hexosamine residues in N-acetyl-beta-D-hexosaminides.</text>
        <dbReference type="EC" id="3.2.1.52"/>
    </reaction>
</comment>
<dbReference type="RefSeq" id="WP_266014633.1">
    <property type="nucleotide sequence ID" value="NZ_JAPFQP010000004.1"/>
</dbReference>
<evidence type="ECO:0000256" key="2">
    <source>
        <dbReference type="ARBA" id="ARBA00006285"/>
    </source>
</evidence>
<keyword evidence="4" id="KW-0378">Hydrolase</keyword>
<dbReference type="Proteomes" id="UP001207116">
    <property type="component" value="Unassembled WGS sequence"/>
</dbReference>
<evidence type="ECO:0000259" key="8">
    <source>
        <dbReference type="Pfam" id="PF02838"/>
    </source>
</evidence>
<dbReference type="InterPro" id="IPR015883">
    <property type="entry name" value="Glyco_hydro_20_cat"/>
</dbReference>
<evidence type="ECO:0000313" key="9">
    <source>
        <dbReference type="EMBL" id="MCX2720462.1"/>
    </source>
</evidence>
<feature type="domain" description="Glycoside hydrolase family 20 catalytic" evidence="7">
    <location>
        <begin position="352"/>
        <end position="491"/>
    </location>
</feature>
<dbReference type="PANTHER" id="PTHR22600">
    <property type="entry name" value="BETA-HEXOSAMINIDASE"/>
    <property type="match status" value="1"/>
</dbReference>
<dbReference type="Pfam" id="PF00728">
    <property type="entry name" value="Glyco_hydro_20"/>
    <property type="match status" value="2"/>
</dbReference>
<dbReference type="GO" id="GO:0004563">
    <property type="term" value="F:beta-N-acetylhexosaminidase activity"/>
    <property type="evidence" value="ECO:0007669"/>
    <property type="project" value="UniProtKB-EC"/>
</dbReference>
<dbReference type="AlphaFoldDB" id="A0AAE3SP48"/>
<keyword evidence="10" id="KW-1185">Reference proteome</keyword>
<feature type="domain" description="Glycoside hydrolase family 20 catalytic" evidence="7">
    <location>
        <begin position="180"/>
        <end position="345"/>
    </location>
</feature>
<dbReference type="Gene3D" id="3.20.20.80">
    <property type="entry name" value="Glycosidases"/>
    <property type="match status" value="1"/>
</dbReference>
<evidence type="ECO:0000256" key="4">
    <source>
        <dbReference type="ARBA" id="ARBA00022801"/>
    </source>
</evidence>
<dbReference type="PANTHER" id="PTHR22600:SF57">
    <property type="entry name" value="BETA-N-ACETYLHEXOSAMINIDASE"/>
    <property type="match status" value="1"/>
</dbReference>
<organism evidence="9 10">
    <name type="scientific">Lentiprolixibacter aurantiacus</name>
    <dbReference type="NCBI Taxonomy" id="2993939"/>
    <lineage>
        <taxon>Bacteria</taxon>
        <taxon>Pseudomonadati</taxon>
        <taxon>Bacteroidota</taxon>
        <taxon>Flavobacteriia</taxon>
        <taxon>Flavobacteriales</taxon>
        <taxon>Flavobacteriaceae</taxon>
        <taxon>Lentiprolixibacter</taxon>
    </lineage>
</organism>
<dbReference type="GO" id="GO:0030203">
    <property type="term" value="P:glycosaminoglycan metabolic process"/>
    <property type="evidence" value="ECO:0007669"/>
    <property type="project" value="TreeGrafter"/>
</dbReference>
<dbReference type="SUPFAM" id="SSF55545">
    <property type="entry name" value="beta-N-acetylhexosaminidase-like domain"/>
    <property type="match status" value="1"/>
</dbReference>
<evidence type="ECO:0000256" key="6">
    <source>
        <dbReference type="PIRSR" id="PIRSR625705-1"/>
    </source>
</evidence>
<dbReference type="Gene3D" id="3.30.379.10">
    <property type="entry name" value="Chitobiase/beta-hexosaminidase domain 2-like"/>
    <property type="match status" value="1"/>
</dbReference>
<evidence type="ECO:0000256" key="3">
    <source>
        <dbReference type="ARBA" id="ARBA00012663"/>
    </source>
</evidence>
<comment type="similarity">
    <text evidence="2">Belongs to the glycosyl hydrolase 20 family.</text>
</comment>
<dbReference type="InterPro" id="IPR017853">
    <property type="entry name" value="GH"/>
</dbReference>
<dbReference type="SUPFAM" id="SSF51445">
    <property type="entry name" value="(Trans)glycosidases"/>
    <property type="match status" value="1"/>
</dbReference>
<sequence>MKTTYVLKLSTTMIILVLFASCKQKELPVYNLGETDLTQENLIPFPRSVEATNDGFALDPFTGIYTFSDEASEFEAIGLFLSKKIASKTGLTLPVNDREVERTDRIINIVQKDSISLSGDEAYELHIGRDTITLAATAPQGAFRGVQTLRQLIPEAGIDTLAEFPIWRIPTGRISDVPNFEYRGSMLDVARHFFSVEDVKKYLDLLAYYKINYLHLHLTDDQGWRIEIKSWPKLTEIGGSTEVGGEAGGYFTQEDYKDIVDYAARLYITIVPEVDMPGHTNAASASYAFLNGAEKPAKLYEGTRVGFSTFDTRKDTVYQFIDDVVREISDISPGPYFHIGGDESHVTKKDDYRYFVSRVEKIVQKYGKRMIGWDEVATADIDSTSIAQFWASLDNAKLAEQKGMQVILSPASKSYLDMKYDTLSEYGLAWAAYIPVDSAYIWTPETYSGIPRNQILGVEAPLWSETISNIEELEYLAFPRMIGYSELSWTDETNRDWEKFKVRLANQAAFLERMNVKYYPSPRIDWVKDDFPEKQKVKD</sequence>
<dbReference type="InterPro" id="IPR025705">
    <property type="entry name" value="Beta_hexosaminidase_sua/sub"/>
</dbReference>
<dbReference type="CDD" id="cd06568">
    <property type="entry name" value="GH20_SpHex_like"/>
    <property type="match status" value="1"/>
</dbReference>
<feature type="active site" description="Proton donor" evidence="6">
    <location>
        <position position="343"/>
    </location>
</feature>
<accession>A0AAE3SP48</accession>
<dbReference type="EC" id="3.2.1.52" evidence="3"/>
<evidence type="ECO:0000259" key="7">
    <source>
        <dbReference type="Pfam" id="PF00728"/>
    </source>
</evidence>
<dbReference type="InterPro" id="IPR015882">
    <property type="entry name" value="HEX_bac_N"/>
</dbReference>
<gene>
    <name evidence="9" type="ORF">OO016_12675</name>
</gene>
<protein>
    <recommendedName>
        <fullName evidence="3">beta-N-acetylhexosaminidase</fullName>
        <ecNumber evidence="3">3.2.1.52</ecNumber>
    </recommendedName>
</protein>
<evidence type="ECO:0000256" key="5">
    <source>
        <dbReference type="ARBA" id="ARBA00023295"/>
    </source>
</evidence>
<keyword evidence="5" id="KW-0326">Glycosidase</keyword>
<dbReference type="InterPro" id="IPR029018">
    <property type="entry name" value="Hex-like_dom2"/>
</dbReference>
<dbReference type="Pfam" id="PF02838">
    <property type="entry name" value="Glyco_hydro_20b"/>
    <property type="match status" value="1"/>
</dbReference>
<comment type="caution">
    <text evidence="9">The sequence shown here is derived from an EMBL/GenBank/DDBJ whole genome shotgun (WGS) entry which is preliminary data.</text>
</comment>
<evidence type="ECO:0000256" key="1">
    <source>
        <dbReference type="ARBA" id="ARBA00001231"/>
    </source>
</evidence>
<dbReference type="GO" id="GO:0005975">
    <property type="term" value="P:carbohydrate metabolic process"/>
    <property type="evidence" value="ECO:0007669"/>
    <property type="project" value="InterPro"/>
</dbReference>
<feature type="domain" description="Beta-hexosaminidase bacterial type N-terminal" evidence="8">
    <location>
        <begin position="41"/>
        <end position="176"/>
    </location>
</feature>
<proteinExistence type="inferred from homology"/>
<reference evidence="9" key="1">
    <citation type="submission" date="2022-11" db="EMBL/GenBank/DDBJ databases">
        <title>The characterization of three novel Bacteroidetes species and genomic analysis of their roles in tidal elemental geochemical cycles.</title>
        <authorList>
            <person name="Ma K.-J."/>
        </authorList>
    </citation>
    <scope>NUCLEOTIDE SEQUENCE</scope>
    <source>
        <strain evidence="9">M415</strain>
    </source>
</reference>
<dbReference type="PROSITE" id="PS51257">
    <property type="entry name" value="PROKAR_LIPOPROTEIN"/>
    <property type="match status" value="1"/>
</dbReference>
<evidence type="ECO:0000313" key="10">
    <source>
        <dbReference type="Proteomes" id="UP001207116"/>
    </source>
</evidence>
<name>A0AAE3SP48_9FLAO</name>
<dbReference type="PRINTS" id="PR00738">
    <property type="entry name" value="GLHYDRLASE20"/>
</dbReference>
<dbReference type="EMBL" id="JAPFQP010000004">
    <property type="protein sequence ID" value="MCX2720462.1"/>
    <property type="molecule type" value="Genomic_DNA"/>
</dbReference>
<dbReference type="GO" id="GO:0016020">
    <property type="term" value="C:membrane"/>
    <property type="evidence" value="ECO:0007669"/>
    <property type="project" value="TreeGrafter"/>
</dbReference>